<organism evidence="1 2">
    <name type="scientific">Streptococcus sobrinus</name>
    <dbReference type="NCBI Taxonomy" id="1310"/>
    <lineage>
        <taxon>Bacteria</taxon>
        <taxon>Bacillati</taxon>
        <taxon>Bacillota</taxon>
        <taxon>Bacilli</taxon>
        <taxon>Lactobacillales</taxon>
        <taxon>Streptococcaceae</taxon>
        <taxon>Streptococcus</taxon>
    </lineage>
</organism>
<reference evidence="1 2" key="1">
    <citation type="submission" date="2018-05" db="EMBL/GenBank/DDBJ databases">
        <title>Complete genome sequences of Streptococcus sobrinus.</title>
        <authorList>
            <person name="Sales M."/>
            <person name="Jensen P.A."/>
        </authorList>
    </citation>
    <scope>NUCLEOTIDE SEQUENCE [LARGE SCALE GENOMIC DNA]</scope>
    <source>
        <strain evidence="1 2">SL1</strain>
    </source>
</reference>
<evidence type="ECO:0000313" key="2">
    <source>
        <dbReference type="Proteomes" id="UP000245369"/>
    </source>
</evidence>
<dbReference type="RefSeq" id="WP_019775080.1">
    <property type="nucleotide sequence ID" value="NZ_CP029490.1"/>
</dbReference>
<dbReference type="Proteomes" id="UP000245369">
    <property type="component" value="Chromosome"/>
</dbReference>
<keyword evidence="2" id="KW-1185">Reference proteome</keyword>
<sequence>MILIFKEYILFDTAFRASSSPFNKLSKWAIKMAPFTTTATMGDCLNFLLSQISEHYRLPYLAVATVIVEES</sequence>
<gene>
    <name evidence="1" type="ORF">DK182_02090</name>
</gene>
<proteinExistence type="predicted"/>
<evidence type="ECO:0000313" key="1">
    <source>
        <dbReference type="EMBL" id="AWN20204.1"/>
    </source>
</evidence>
<protein>
    <submittedName>
        <fullName evidence="1">Uncharacterized protein</fullName>
    </submittedName>
</protein>
<name>A0ABN5LQX7_9STRE</name>
<dbReference type="EMBL" id="CP029490">
    <property type="protein sequence ID" value="AWN20204.1"/>
    <property type="molecule type" value="Genomic_DNA"/>
</dbReference>
<dbReference type="GeneID" id="93923307"/>
<accession>A0ABN5LQX7</accession>